<accession>U6RKM0</accession>
<dbReference type="Gene3D" id="3.60.21.10">
    <property type="match status" value="1"/>
</dbReference>
<organism evidence="2 3">
    <name type="scientific">Phocaeicola massiliensis B84634 = Timone 84634 = DSM 17679 = JCM 13223</name>
    <dbReference type="NCBI Taxonomy" id="1121098"/>
    <lineage>
        <taxon>Bacteria</taxon>
        <taxon>Pseudomonadati</taxon>
        <taxon>Bacteroidota</taxon>
        <taxon>Bacteroidia</taxon>
        <taxon>Bacteroidales</taxon>
        <taxon>Bacteroidaceae</taxon>
        <taxon>Phocaeicola</taxon>
    </lineage>
</organism>
<dbReference type="STRING" id="1121098.HMPREF1534_00851"/>
<proteinExistence type="predicted"/>
<dbReference type="eggNOG" id="COG1409">
    <property type="taxonomic scope" value="Bacteria"/>
</dbReference>
<evidence type="ECO:0000313" key="2">
    <source>
        <dbReference type="EMBL" id="EOA57040.1"/>
    </source>
</evidence>
<protein>
    <recommendedName>
        <fullName evidence="1">Calcineurin-like phosphoesterase domain-containing protein</fullName>
    </recommendedName>
</protein>
<dbReference type="GeneID" id="60063106"/>
<dbReference type="EMBL" id="AQHY01000009">
    <property type="protein sequence ID" value="EOA57040.1"/>
    <property type="molecule type" value="Genomic_DNA"/>
</dbReference>
<dbReference type="GO" id="GO:0016787">
    <property type="term" value="F:hydrolase activity"/>
    <property type="evidence" value="ECO:0007669"/>
    <property type="project" value="InterPro"/>
</dbReference>
<keyword evidence="3" id="KW-1185">Reference proteome</keyword>
<dbReference type="Proteomes" id="UP000017831">
    <property type="component" value="Unassembled WGS sequence"/>
</dbReference>
<dbReference type="AlphaFoldDB" id="U6RKM0"/>
<gene>
    <name evidence="2" type="ORF">HMPREF1534_00851</name>
</gene>
<dbReference type="Pfam" id="PF00149">
    <property type="entry name" value="Metallophos"/>
    <property type="match status" value="1"/>
</dbReference>
<dbReference type="HOGENOM" id="CLU_067998_0_0_10"/>
<dbReference type="InterPro" id="IPR004843">
    <property type="entry name" value="Calcineurin-like_PHP"/>
</dbReference>
<dbReference type="RefSeq" id="WP_005937515.1">
    <property type="nucleotide sequence ID" value="NZ_KB890321.1"/>
</dbReference>
<feature type="domain" description="Calcineurin-like phosphoesterase" evidence="1">
    <location>
        <begin position="54"/>
        <end position="226"/>
    </location>
</feature>
<reference evidence="2 3" key="1">
    <citation type="submission" date="2013-04" db="EMBL/GenBank/DDBJ databases">
        <title>The Genome Sequence of Bacteroides massiliensis DSM 17679.</title>
        <authorList>
            <consortium name="The Broad Institute Genomics Platform"/>
            <person name="Earl A."/>
            <person name="Ward D."/>
            <person name="Feldgarden M."/>
            <person name="Gevers D."/>
            <person name="Martens E."/>
            <person name="Fenner L."/>
            <person name="Roux V."/>
            <person name="Mallet M.N."/>
            <person name="Raoult D."/>
            <person name="Walker B."/>
            <person name="Young S."/>
            <person name="Zeng Q."/>
            <person name="Gargeya S."/>
            <person name="Fitzgerald M."/>
            <person name="Haas B."/>
            <person name="Abouelleil A."/>
            <person name="Allen A.W."/>
            <person name="Alvarado L."/>
            <person name="Arachchi H.M."/>
            <person name="Berlin A.M."/>
            <person name="Chapman S.B."/>
            <person name="Gainer-Dewar J."/>
            <person name="Goldberg J."/>
            <person name="Griggs A."/>
            <person name="Gujja S."/>
            <person name="Hansen M."/>
            <person name="Howarth C."/>
            <person name="Imamovic A."/>
            <person name="Ireland A."/>
            <person name="Larimer J."/>
            <person name="McCowan C."/>
            <person name="Murphy C."/>
            <person name="Pearson M."/>
            <person name="Poon T.W."/>
            <person name="Priest M."/>
            <person name="Roberts A."/>
            <person name="Saif S."/>
            <person name="Shea T."/>
            <person name="Sisk P."/>
            <person name="Sykes S."/>
            <person name="Wortman J."/>
            <person name="Nusbaum C."/>
            <person name="Birren B."/>
        </authorList>
    </citation>
    <scope>NUCLEOTIDE SEQUENCE [LARGE SCALE GENOMIC DNA]</scope>
    <source>
        <strain evidence="3">B84634 / Timone 84634 / DSM 17679 / JCM 13223</strain>
    </source>
</reference>
<dbReference type="PATRIC" id="fig|1121098.3.peg.867"/>
<comment type="caution">
    <text evidence="2">The sequence shown here is derived from an EMBL/GenBank/DDBJ whole genome shotgun (WGS) entry which is preliminary data.</text>
</comment>
<dbReference type="InterPro" id="IPR051918">
    <property type="entry name" value="STPP_CPPED1"/>
</dbReference>
<evidence type="ECO:0000259" key="1">
    <source>
        <dbReference type="Pfam" id="PF00149"/>
    </source>
</evidence>
<dbReference type="InterPro" id="IPR029052">
    <property type="entry name" value="Metallo-depent_PP-like"/>
</dbReference>
<sequence length="269" mass="31216">MRKGNLLLLLLIVCFTSCEMLESHPYDAHITGERGINAKNCERIEEAMKGKKTFRFAMISDTQRWYDETEKVVEKINERGDIDFVLHGGDQSDFGATKEFLWMRDIMKGFQMPFVCVLGNHDCLGTGEDVYKAIYGNPNFAFTAGNVRFICLNTNAMEYDYSQPVPDFGFMEDELTNLPEGIEKTVFLMHVKPYEFIFNNNVARVFQEYVKQFPNVQFCLYGHEHQLTVDDLFGDGILYYQCPNIGKRTYLVFTIKEGTHEYDYEAVEF</sequence>
<name>U6RKM0_9BACT</name>
<dbReference type="PANTHER" id="PTHR43143">
    <property type="entry name" value="METALLOPHOSPHOESTERASE, CALCINEURIN SUPERFAMILY"/>
    <property type="match status" value="1"/>
</dbReference>
<dbReference type="PANTHER" id="PTHR43143:SF1">
    <property type="entry name" value="SERINE_THREONINE-PROTEIN PHOSPHATASE CPPED1"/>
    <property type="match status" value="1"/>
</dbReference>
<evidence type="ECO:0000313" key="3">
    <source>
        <dbReference type="Proteomes" id="UP000017831"/>
    </source>
</evidence>
<dbReference type="SUPFAM" id="SSF56300">
    <property type="entry name" value="Metallo-dependent phosphatases"/>
    <property type="match status" value="1"/>
</dbReference>
<dbReference type="OrthoDB" id="5464520at2"/>